<organism evidence="1 2">
    <name type="scientific">Ostreobium quekettii</name>
    <dbReference type="NCBI Taxonomy" id="121088"/>
    <lineage>
        <taxon>Eukaryota</taxon>
        <taxon>Viridiplantae</taxon>
        <taxon>Chlorophyta</taxon>
        <taxon>core chlorophytes</taxon>
        <taxon>Ulvophyceae</taxon>
        <taxon>TCBD clade</taxon>
        <taxon>Bryopsidales</taxon>
        <taxon>Ostreobineae</taxon>
        <taxon>Ostreobiaceae</taxon>
        <taxon>Ostreobium</taxon>
    </lineage>
</organism>
<evidence type="ECO:0000313" key="1">
    <source>
        <dbReference type="EMBL" id="CAD7704853.1"/>
    </source>
</evidence>
<name>A0A8S1JCY7_9CHLO</name>
<accession>A0A8S1JCY7</accession>
<reference evidence="1" key="1">
    <citation type="submission" date="2020-12" db="EMBL/GenBank/DDBJ databases">
        <authorList>
            <person name="Iha C."/>
        </authorList>
    </citation>
    <scope>NUCLEOTIDE SEQUENCE</scope>
</reference>
<dbReference type="Proteomes" id="UP000708148">
    <property type="component" value="Unassembled WGS sequence"/>
</dbReference>
<keyword evidence="2" id="KW-1185">Reference proteome</keyword>
<dbReference type="EMBL" id="CAJHUC010002963">
    <property type="protein sequence ID" value="CAD7704853.1"/>
    <property type="molecule type" value="Genomic_DNA"/>
</dbReference>
<proteinExistence type="predicted"/>
<comment type="caution">
    <text evidence="1">The sequence shown here is derived from an EMBL/GenBank/DDBJ whole genome shotgun (WGS) entry which is preliminary data.</text>
</comment>
<sequence>MRNADKLMRMACMRDASRIASIVAIMALCLGLYCYVKRRGCPRWCLSLWHRLLGCIFPSQFQRNKSLLPEVASPKQEVSSVPLPTKGGGRTAVTNEGLDSVAGLIKMRLHLSNGTPQLGGGSPVALPPSGRYFGQYEECGKMKEVTYNLEFLKDGYMSGRCEDDDGELQVRGAFDTKAEVYRWGETMKGAKYTKLENLPSQYESEVVSGKQFHVEVIMRYEGKLTAELVGEYFSSTGAQDAAASPCSASTNEIPFMCFNDLAGHHLLLVISSCLERIALDSFSIFISNFARSLFEVRWRY</sequence>
<evidence type="ECO:0000313" key="2">
    <source>
        <dbReference type="Proteomes" id="UP000708148"/>
    </source>
</evidence>
<dbReference type="AlphaFoldDB" id="A0A8S1JCY7"/>
<gene>
    <name evidence="1" type="ORF">OSTQU699_LOCUS10208</name>
</gene>
<protein>
    <submittedName>
        <fullName evidence="1">Uncharacterized protein</fullName>
    </submittedName>
</protein>